<dbReference type="OrthoDB" id="9810649at2"/>
<proteinExistence type="predicted"/>
<evidence type="ECO:0000313" key="1">
    <source>
        <dbReference type="EMBL" id="AGA91292.1"/>
    </source>
</evidence>
<dbReference type="AlphaFoldDB" id="L0GZQ0"/>
<dbReference type="RefSeq" id="WP_015281425.1">
    <property type="nucleotide sequence ID" value="NC_019940.1"/>
</dbReference>
<organism evidence="1 2">
    <name type="scientific">Thioflavicoccus mobilis 8321</name>
    <dbReference type="NCBI Taxonomy" id="765912"/>
    <lineage>
        <taxon>Bacteria</taxon>
        <taxon>Pseudomonadati</taxon>
        <taxon>Pseudomonadota</taxon>
        <taxon>Gammaproteobacteria</taxon>
        <taxon>Chromatiales</taxon>
        <taxon>Chromatiaceae</taxon>
        <taxon>Thioflavicoccus</taxon>
    </lineage>
</organism>
<reference evidence="1 2" key="1">
    <citation type="submission" date="2011-09" db="EMBL/GenBank/DDBJ databases">
        <title>Complete sequence of chromosome of Thioflavicoccus mobilis 8321.</title>
        <authorList>
            <consortium name="US DOE Joint Genome Institute"/>
            <person name="Lucas S."/>
            <person name="Han J."/>
            <person name="Lapidus A."/>
            <person name="Cheng J.-F."/>
            <person name="Goodwin L."/>
            <person name="Pitluck S."/>
            <person name="Peters L."/>
            <person name="Ovchinnikova G."/>
            <person name="Lu M."/>
            <person name="Detter J.C."/>
            <person name="Han C."/>
            <person name="Tapia R."/>
            <person name="Land M."/>
            <person name="Hauser L."/>
            <person name="Kyrpides N."/>
            <person name="Ivanova N."/>
            <person name="Pagani I."/>
            <person name="Vogl K."/>
            <person name="Liu Z."/>
            <person name="Imhoff J."/>
            <person name="Thiel V."/>
            <person name="Frigaard N.-U."/>
            <person name="Bryant D."/>
            <person name="Woyke T."/>
        </authorList>
    </citation>
    <scope>NUCLEOTIDE SEQUENCE [LARGE SCALE GENOMIC DNA]</scope>
    <source>
        <strain evidence="1 2">8321</strain>
    </source>
</reference>
<accession>L0GZQ0</accession>
<dbReference type="HOGENOM" id="CLU_186763_0_0_6"/>
<dbReference type="STRING" id="765912.Thimo_2568"/>
<protein>
    <recommendedName>
        <fullName evidence="3">Acetyltransferase</fullName>
    </recommendedName>
</protein>
<dbReference type="EMBL" id="CP003051">
    <property type="protein sequence ID" value="AGA91292.1"/>
    <property type="molecule type" value="Genomic_DNA"/>
</dbReference>
<keyword evidence="2" id="KW-1185">Reference proteome</keyword>
<dbReference type="KEGG" id="tmb:Thimo_2568"/>
<dbReference type="eggNOG" id="ENOG5032YBX">
    <property type="taxonomic scope" value="Bacteria"/>
</dbReference>
<evidence type="ECO:0008006" key="3">
    <source>
        <dbReference type="Google" id="ProtNLM"/>
    </source>
</evidence>
<gene>
    <name evidence="1" type="ORF">Thimo_2568</name>
</gene>
<sequence>MFLKQANNDKLVEVLGLRDLFNPLLPNVVGRYHAGEEVQEAETFAKNDLVFQSGEPLPKCWTDVHYRDDEVHAHH</sequence>
<dbReference type="PATRIC" id="fig|765912.4.peg.2524"/>
<dbReference type="Proteomes" id="UP000010816">
    <property type="component" value="Chromosome"/>
</dbReference>
<evidence type="ECO:0000313" key="2">
    <source>
        <dbReference type="Proteomes" id="UP000010816"/>
    </source>
</evidence>
<name>L0GZQ0_9GAMM</name>